<dbReference type="InterPro" id="IPR029052">
    <property type="entry name" value="Metallo-depent_PP-like"/>
</dbReference>
<dbReference type="PANTHER" id="PTHR30337:SF0">
    <property type="entry name" value="NUCLEASE SBCCD SUBUNIT D"/>
    <property type="match status" value="1"/>
</dbReference>
<evidence type="ECO:0000313" key="3">
    <source>
        <dbReference type="Proteomes" id="UP000241899"/>
    </source>
</evidence>
<evidence type="ECO:0000259" key="1">
    <source>
        <dbReference type="Pfam" id="PF00149"/>
    </source>
</evidence>
<keyword evidence="2" id="KW-0540">Nuclease</keyword>
<dbReference type="AlphaFoldDB" id="A0A2T4JD16"/>
<accession>A0A2T4JD16</accession>
<dbReference type="OrthoDB" id="9773856at2"/>
<sequence>MSYSFLHSSDLHLGRAYGGFPEDIRGRLREARHTVITRLAAAARGAGAADVLLAGDTFDAETPSPETLRHALRAMAAEADIRWVLMPGNHDSLAASELWRRIKADSPSNLLVLTEASPVALAPGVWLLPAPCTQRRPGRDLTDAMSAATPEGAIRIGLGHGAIMDFTSDEGSAGIIPPDRAQLSGLDYLGLGDWHGRMQIGPATWYSGTPEADGFKHDTAPGALAVRIAASGAPAQAGMVPTGQFQWLRPALDLLPGEDTAARLSDILPPDARRRDTLLRVEAAGRLTLAERAGFEAQLAAIAPDFGWFDSDLSRLTTEVKADDLDLIDRGGALRRAADALLSETADQALAQADRDLAELALSRLYALVQEVGV</sequence>
<dbReference type="PIRSF" id="PIRSF033093">
    <property type="entry name" value="UCP_ML1119"/>
    <property type="match status" value="1"/>
</dbReference>
<keyword evidence="3" id="KW-1185">Reference proteome</keyword>
<dbReference type="Pfam" id="PF00149">
    <property type="entry name" value="Metallophos"/>
    <property type="match status" value="1"/>
</dbReference>
<reference evidence="2 3" key="1">
    <citation type="submission" date="2018-03" db="EMBL/GenBank/DDBJ databases">
        <title>Rhodobacter veldkampii.</title>
        <authorList>
            <person name="Meyer T.E."/>
            <person name="Miller S."/>
            <person name="Lodha T."/>
            <person name="Gandham S."/>
            <person name="Chintalapati S."/>
            <person name="Chintalapati V.R."/>
        </authorList>
    </citation>
    <scope>NUCLEOTIDE SEQUENCE [LARGE SCALE GENOMIC DNA]</scope>
    <source>
        <strain evidence="2 3">DSM 11550</strain>
    </source>
</reference>
<dbReference type="RefSeq" id="WP_107325893.1">
    <property type="nucleotide sequence ID" value="NZ_NHSP01000051.1"/>
</dbReference>
<keyword evidence="2" id="KW-0378">Hydrolase</keyword>
<dbReference type="SUPFAM" id="SSF56300">
    <property type="entry name" value="Metallo-dependent phosphatases"/>
    <property type="match status" value="1"/>
</dbReference>
<dbReference type="Proteomes" id="UP000241899">
    <property type="component" value="Unassembled WGS sequence"/>
</dbReference>
<dbReference type="EMBL" id="PZKF01000041">
    <property type="protein sequence ID" value="PTE15805.1"/>
    <property type="molecule type" value="Genomic_DNA"/>
</dbReference>
<feature type="domain" description="Calcineurin-like phosphoesterase" evidence="1">
    <location>
        <begin position="4"/>
        <end position="95"/>
    </location>
</feature>
<dbReference type="GO" id="GO:0004527">
    <property type="term" value="F:exonuclease activity"/>
    <property type="evidence" value="ECO:0007669"/>
    <property type="project" value="UniProtKB-KW"/>
</dbReference>
<protein>
    <submittedName>
        <fullName evidence="2">DNA repair exonuclease</fullName>
    </submittedName>
</protein>
<organism evidence="2 3">
    <name type="scientific">Phaeovulum veldkampii DSM 11550</name>
    <dbReference type="NCBI Taxonomy" id="1185920"/>
    <lineage>
        <taxon>Bacteria</taxon>
        <taxon>Pseudomonadati</taxon>
        <taxon>Pseudomonadota</taxon>
        <taxon>Alphaproteobacteria</taxon>
        <taxon>Rhodobacterales</taxon>
        <taxon>Paracoccaceae</taxon>
        <taxon>Phaeovulum</taxon>
    </lineage>
</organism>
<comment type="caution">
    <text evidence="2">The sequence shown here is derived from an EMBL/GenBank/DDBJ whole genome shotgun (WGS) entry which is preliminary data.</text>
</comment>
<name>A0A2T4JD16_9RHOB</name>
<dbReference type="PANTHER" id="PTHR30337">
    <property type="entry name" value="COMPONENT OF ATP-DEPENDENT DSDNA EXONUCLEASE"/>
    <property type="match status" value="1"/>
</dbReference>
<keyword evidence="2" id="KW-0269">Exonuclease</keyword>
<proteinExistence type="predicted"/>
<dbReference type="Gene3D" id="3.60.21.10">
    <property type="match status" value="1"/>
</dbReference>
<gene>
    <name evidence="2" type="ORF">C5F46_13635</name>
</gene>
<dbReference type="InterPro" id="IPR004843">
    <property type="entry name" value="Calcineurin-like_PHP"/>
</dbReference>
<dbReference type="InterPro" id="IPR050535">
    <property type="entry name" value="DNA_Repair-Maintenance_Comp"/>
</dbReference>
<evidence type="ECO:0000313" key="2">
    <source>
        <dbReference type="EMBL" id="PTE15805.1"/>
    </source>
</evidence>
<dbReference type="InterPro" id="IPR014577">
    <property type="entry name" value="UCP033093_metalloPase"/>
</dbReference>